<proteinExistence type="predicted"/>
<evidence type="ECO:0000256" key="1">
    <source>
        <dbReference type="ARBA" id="ARBA00022729"/>
    </source>
</evidence>
<comment type="caution">
    <text evidence="4">The sequence shown here is derived from an EMBL/GenBank/DDBJ whole genome shotgun (WGS) entry which is preliminary data.</text>
</comment>
<dbReference type="RefSeq" id="WP_053584103.1">
    <property type="nucleotide sequence ID" value="NZ_LGRV01000003.1"/>
</dbReference>
<gene>
    <name evidence="4" type="ORF">AEA09_12220</name>
</gene>
<dbReference type="Gene3D" id="2.60.40.1220">
    <property type="match status" value="3"/>
</dbReference>
<organism evidence="4 5">
    <name type="scientific">Lysinibacillus contaminans</name>
    <dbReference type="NCBI Taxonomy" id="1293441"/>
    <lineage>
        <taxon>Bacteria</taxon>
        <taxon>Bacillati</taxon>
        <taxon>Bacillota</taxon>
        <taxon>Bacilli</taxon>
        <taxon>Bacillales</taxon>
        <taxon>Bacillaceae</taxon>
        <taxon>Lysinibacillus</taxon>
    </lineage>
</organism>
<keyword evidence="1 2" id="KW-0732">Signal</keyword>
<evidence type="ECO:0000259" key="3">
    <source>
        <dbReference type="PROSITE" id="PS51272"/>
    </source>
</evidence>
<keyword evidence="5" id="KW-1185">Reference proteome</keyword>
<dbReference type="EMBL" id="LGRV01000003">
    <property type="protein sequence ID" value="KOS69241.1"/>
    <property type="molecule type" value="Genomic_DNA"/>
</dbReference>
<dbReference type="InterPro" id="IPR001119">
    <property type="entry name" value="SLH_dom"/>
</dbReference>
<protein>
    <recommendedName>
        <fullName evidence="3">SLH domain-containing protein</fullName>
    </recommendedName>
</protein>
<evidence type="ECO:0000256" key="2">
    <source>
        <dbReference type="SAM" id="SignalP"/>
    </source>
</evidence>
<dbReference type="Proteomes" id="UP000050668">
    <property type="component" value="Unassembled WGS sequence"/>
</dbReference>
<evidence type="ECO:0000313" key="5">
    <source>
        <dbReference type="Proteomes" id="UP000050668"/>
    </source>
</evidence>
<evidence type="ECO:0000313" key="4">
    <source>
        <dbReference type="EMBL" id="KOS69241.1"/>
    </source>
</evidence>
<feature type="signal peptide" evidence="2">
    <location>
        <begin position="1"/>
        <end position="28"/>
    </location>
</feature>
<dbReference type="InterPro" id="IPR014755">
    <property type="entry name" value="Cu-Rt/internalin_Ig-like"/>
</dbReference>
<reference evidence="5" key="1">
    <citation type="submission" date="2015-07" db="EMBL/GenBank/DDBJ databases">
        <title>Fjat-14205 dsm 2895.</title>
        <authorList>
            <person name="Liu B."/>
            <person name="Wang J."/>
            <person name="Zhu Y."/>
            <person name="Liu G."/>
            <person name="Chen Q."/>
            <person name="Chen Z."/>
            <person name="Lan J."/>
            <person name="Che J."/>
            <person name="Ge C."/>
            <person name="Shi H."/>
            <person name="Pan Z."/>
            <person name="Liu X."/>
        </authorList>
    </citation>
    <scope>NUCLEOTIDE SEQUENCE [LARGE SCALE GENOMIC DNA]</scope>
    <source>
        <strain evidence="5">DSM 25560</strain>
    </source>
</reference>
<dbReference type="Pfam" id="PF00395">
    <property type="entry name" value="SLH"/>
    <property type="match status" value="2"/>
</dbReference>
<feature type="chain" id="PRO_5046972951" description="SLH domain-containing protein" evidence="2">
    <location>
        <begin position="29"/>
        <end position="929"/>
    </location>
</feature>
<name>A0ABR5K3E1_9BACI</name>
<sequence>MKNRHSKWVVSAASAALVASAVVPVASAASFSDISDNDHQIAILALAEAGIVGGYPDGTFKPNAVVTRGGVTKFLGKWLEANGYEIPKDFDKQARFTDLPTTSKDKELLQYAALVKDEGVFKGANNKLMQTDNMSREQMAVVLVRAIKTVYDLDLVAQYKEKTYETVITDLDKASTDENREAIIALEYAKITNVKKFNPKNTLTRGQFASFLHRTITDAQAPEPPIQPEVPLLIQTVTVTNETTLQVTLTDGTQHTVTLPTPLPENEETKVDFVINEKQYEAVVTYEVAELKVKSIDAINGTQVKVAFNQAIDPSSVLKADSTIADNVFAFSNLDTLKALPVFKIEISEDKKAITFIFKETLKGTHRYVLQNVKSAKGMIVSKIDNTMMIAEDTTAPFIKDTKQGNASTVTVQFSEPMLAFANEQIQAALPNGVRVVGIKGALAAHASEATFDLSSATANGQQLSPGAEVQLTFIAARDVAGNLISPNPSMVTVKKGDKDGIAPTLTSVHQTGPNTFQLLFSEELLAIAPIDLAVTLGSRPVAVTKIEKDATNGRLFNVTVDANVSLLGVATIATGYQRVVTDLSGEVATFSTDYNFVKDDKAPTLVNSEVVYDQNVEYLQLTFDKAIKLSGYPIATFTGSYIHQNILYNMANVPGSEVLAVKDSPTKVRLKLSSLLNQYDIKGANYDGTLTFSGVASTYGVNLKQIPNVKFTRAGDLNVNINKLALVGIRTTANDLSLTDTNVIYLHFNYPVDPALAKNVENYVIDGAQVESAVIEATNLNGIKLTLKQDSNTFTGERNITIKGLKATNSTEMLAELKTTISLKENIAPKVASAYVTNNSTITLVFTEDVSTIFPTDFEVMIDGATVATATYGTDSKTALITITQSGKWLRAGSIVKIQKSTTNAIKDSSGNKLDLVPQDIYVPSNIQ</sequence>
<dbReference type="PROSITE" id="PS51272">
    <property type="entry name" value="SLH"/>
    <property type="match status" value="1"/>
</dbReference>
<feature type="domain" description="SLH" evidence="3">
    <location>
        <begin position="26"/>
        <end position="89"/>
    </location>
</feature>
<accession>A0ABR5K3E1</accession>